<comment type="caution">
    <text evidence="7">The sequence shown here is derived from an EMBL/GenBank/DDBJ whole genome shotgun (WGS) entry which is preliminary data.</text>
</comment>
<dbReference type="Gene3D" id="3.90.1200.10">
    <property type="match status" value="1"/>
</dbReference>
<comment type="similarity">
    <text evidence="1">Belongs to the methylthioribose kinase family.</text>
</comment>
<accession>A0ABP0J938</accession>
<dbReference type="Proteomes" id="UP001642464">
    <property type="component" value="Unassembled WGS sequence"/>
</dbReference>
<dbReference type="GO" id="GO:0016301">
    <property type="term" value="F:kinase activity"/>
    <property type="evidence" value="ECO:0007669"/>
    <property type="project" value="UniProtKB-KW"/>
</dbReference>
<sequence>MELLTVDTVCDYVASQLGSHPEAPLDCSKLQAQEVTGGNLNYAFAVRDAKGHAVFVKQAPDFIKVIGPAAQLTRERMRLEVQVYQEWVDKGAEMSRYIPRIWKFDEEAMAFIMEFLGSSQLLQQSLFQGEAQETLAKSLGECMAIMHSRTHCSKLDAGGRARLAASYENRLLRDIQLEYVFSKCYREDPRAAMLREDSGFMTEVENLKAIYNGQNQENLSLCHGDLHAGSVMVDGAASSVKIIDPEFAVFGPPGLDVGSLLSTYVLAYCFHSAQKHSCCSQILFAAQQIWEAYVEAMKAAGISSDLLGTIEVETLGFIGCEVARTALGLAFARSLRIEDTELKARAEARALELGATCIRRRSEGMAALRAAILEFDAKE</sequence>
<dbReference type="EMBL" id="CAXAMM010006380">
    <property type="protein sequence ID" value="CAK9010836.1"/>
    <property type="molecule type" value="Genomic_DNA"/>
</dbReference>
<gene>
    <name evidence="7" type="ORF">SCF082_LOCUS10842</name>
</gene>
<dbReference type="InterPro" id="IPR011009">
    <property type="entry name" value="Kinase-like_dom_sf"/>
</dbReference>
<keyword evidence="3" id="KW-0547">Nucleotide-binding</keyword>
<organism evidence="7 8">
    <name type="scientific">Durusdinium trenchii</name>
    <dbReference type="NCBI Taxonomy" id="1381693"/>
    <lineage>
        <taxon>Eukaryota</taxon>
        <taxon>Sar</taxon>
        <taxon>Alveolata</taxon>
        <taxon>Dinophyceae</taxon>
        <taxon>Suessiales</taxon>
        <taxon>Symbiodiniaceae</taxon>
        <taxon>Durusdinium</taxon>
    </lineage>
</organism>
<dbReference type="PANTHER" id="PTHR34273:SF2">
    <property type="entry name" value="METHYLTHIORIBOSE KINASE"/>
    <property type="match status" value="1"/>
</dbReference>
<keyword evidence="4 7" id="KW-0418">Kinase</keyword>
<keyword evidence="2" id="KW-0808">Transferase</keyword>
<dbReference type="InterPro" id="IPR002575">
    <property type="entry name" value="Aminoglycoside_PTrfase"/>
</dbReference>
<evidence type="ECO:0000256" key="1">
    <source>
        <dbReference type="ARBA" id="ARBA00010165"/>
    </source>
</evidence>
<evidence type="ECO:0000256" key="4">
    <source>
        <dbReference type="ARBA" id="ARBA00022777"/>
    </source>
</evidence>
<protein>
    <submittedName>
        <fullName evidence="7">Methylthioribose kinase (MTR kinase)</fullName>
    </submittedName>
</protein>
<proteinExistence type="inferred from homology"/>
<name>A0ABP0J938_9DINO</name>
<dbReference type="Pfam" id="PF01636">
    <property type="entry name" value="APH"/>
    <property type="match status" value="1"/>
</dbReference>
<reference evidence="7 8" key="1">
    <citation type="submission" date="2024-02" db="EMBL/GenBank/DDBJ databases">
        <authorList>
            <person name="Chen Y."/>
            <person name="Shah S."/>
            <person name="Dougan E. K."/>
            <person name="Thang M."/>
            <person name="Chan C."/>
        </authorList>
    </citation>
    <scope>NUCLEOTIDE SEQUENCE [LARGE SCALE GENOMIC DNA]</scope>
</reference>
<dbReference type="PANTHER" id="PTHR34273">
    <property type="entry name" value="METHYLTHIORIBOSE KINASE"/>
    <property type="match status" value="1"/>
</dbReference>
<evidence type="ECO:0000259" key="6">
    <source>
        <dbReference type="Pfam" id="PF01636"/>
    </source>
</evidence>
<evidence type="ECO:0000313" key="8">
    <source>
        <dbReference type="Proteomes" id="UP001642464"/>
    </source>
</evidence>
<keyword evidence="5" id="KW-0067">ATP-binding</keyword>
<feature type="domain" description="Aminoglycoside phosphotransferase" evidence="6">
    <location>
        <begin position="33"/>
        <end position="264"/>
    </location>
</feature>
<evidence type="ECO:0000256" key="3">
    <source>
        <dbReference type="ARBA" id="ARBA00022741"/>
    </source>
</evidence>
<dbReference type="SUPFAM" id="SSF56112">
    <property type="entry name" value="Protein kinase-like (PK-like)"/>
    <property type="match status" value="1"/>
</dbReference>
<dbReference type="Gene3D" id="3.30.200.20">
    <property type="entry name" value="Phosphorylase Kinase, domain 1"/>
    <property type="match status" value="1"/>
</dbReference>
<evidence type="ECO:0000256" key="5">
    <source>
        <dbReference type="ARBA" id="ARBA00022840"/>
    </source>
</evidence>
<keyword evidence="8" id="KW-1185">Reference proteome</keyword>
<evidence type="ECO:0000256" key="2">
    <source>
        <dbReference type="ARBA" id="ARBA00022679"/>
    </source>
</evidence>
<evidence type="ECO:0000313" key="7">
    <source>
        <dbReference type="EMBL" id="CAK9010836.1"/>
    </source>
</evidence>